<feature type="transmembrane region" description="Helical" evidence="1">
    <location>
        <begin position="6"/>
        <end position="34"/>
    </location>
</feature>
<dbReference type="EMBL" id="JABFXE010000451">
    <property type="protein sequence ID" value="NUQ88927.1"/>
    <property type="molecule type" value="Genomic_DNA"/>
</dbReference>
<evidence type="ECO:0000313" key="2">
    <source>
        <dbReference type="EMBL" id="NUQ88927.1"/>
    </source>
</evidence>
<keyword evidence="1" id="KW-1133">Transmembrane helix</keyword>
<evidence type="ECO:0000313" key="3">
    <source>
        <dbReference type="Proteomes" id="UP000574690"/>
    </source>
</evidence>
<keyword evidence="1" id="KW-0472">Membrane</keyword>
<keyword evidence="1" id="KW-0812">Transmembrane</keyword>
<sequence>MLTFLLIGIGALLACVAFVVLVSVAVAWLVGNLVERRATRRSVRHASEAVALTRPLPRRKAPTAERLRGDRELAAVEAELDATYRALSDLYL</sequence>
<proteinExistence type="predicted"/>
<protein>
    <submittedName>
        <fullName evidence="2">Uncharacterized protein</fullName>
    </submittedName>
</protein>
<dbReference type="Proteomes" id="UP000574690">
    <property type="component" value="Unassembled WGS sequence"/>
</dbReference>
<comment type="caution">
    <text evidence="2">The sequence shown here is derived from an EMBL/GenBank/DDBJ whole genome shotgun (WGS) entry which is preliminary data.</text>
</comment>
<organism evidence="2 3">
    <name type="scientific">Glycomyces artemisiae</name>
    <dbReference type="NCBI Taxonomy" id="1076443"/>
    <lineage>
        <taxon>Bacteria</taxon>
        <taxon>Bacillati</taxon>
        <taxon>Actinomycetota</taxon>
        <taxon>Actinomycetes</taxon>
        <taxon>Glycomycetales</taxon>
        <taxon>Glycomycetaceae</taxon>
        <taxon>Glycomyces</taxon>
    </lineage>
</organism>
<accession>A0A850C9L6</accession>
<reference evidence="2 3" key="1">
    <citation type="submission" date="2020-05" db="EMBL/GenBank/DDBJ databases">
        <title>DNA-SIP metagenomic assembled genomes.</title>
        <authorList>
            <person name="Yu J."/>
        </authorList>
    </citation>
    <scope>NUCLEOTIDE SEQUENCE [LARGE SCALE GENOMIC DNA]</scope>
    <source>
        <strain evidence="2">Bin5.27</strain>
    </source>
</reference>
<gene>
    <name evidence="2" type="ORF">HOQ43_10745</name>
</gene>
<name>A0A850C9L6_9ACTN</name>
<dbReference type="AlphaFoldDB" id="A0A850C9L6"/>
<evidence type="ECO:0000256" key="1">
    <source>
        <dbReference type="SAM" id="Phobius"/>
    </source>
</evidence>